<keyword evidence="2" id="KW-1185">Reference proteome</keyword>
<accession>A0A8J2JUK4</accession>
<reference evidence="1" key="1">
    <citation type="submission" date="2021-06" db="EMBL/GenBank/DDBJ databases">
        <authorList>
            <person name="Hodson N. C."/>
            <person name="Mongue J. A."/>
            <person name="Jaron S. K."/>
        </authorList>
    </citation>
    <scope>NUCLEOTIDE SEQUENCE</scope>
</reference>
<name>A0A8J2JUK4_9HEXA</name>
<dbReference type="Proteomes" id="UP000708208">
    <property type="component" value="Unassembled WGS sequence"/>
</dbReference>
<organism evidence="1 2">
    <name type="scientific">Allacma fusca</name>
    <dbReference type="NCBI Taxonomy" id="39272"/>
    <lineage>
        <taxon>Eukaryota</taxon>
        <taxon>Metazoa</taxon>
        <taxon>Ecdysozoa</taxon>
        <taxon>Arthropoda</taxon>
        <taxon>Hexapoda</taxon>
        <taxon>Collembola</taxon>
        <taxon>Symphypleona</taxon>
        <taxon>Sminthuridae</taxon>
        <taxon>Allacma</taxon>
    </lineage>
</organism>
<sequence length="19" mass="2203">MNLSQFGQSLRNLTDTYSQ</sequence>
<protein>
    <submittedName>
        <fullName evidence="1">Uncharacterized protein</fullName>
    </submittedName>
</protein>
<comment type="caution">
    <text evidence="1">The sequence shown here is derived from an EMBL/GenBank/DDBJ whole genome shotgun (WGS) entry which is preliminary data.</text>
</comment>
<evidence type="ECO:0000313" key="1">
    <source>
        <dbReference type="EMBL" id="CAG7725578.1"/>
    </source>
</evidence>
<proteinExistence type="predicted"/>
<dbReference type="EMBL" id="CAJVCH010124047">
    <property type="protein sequence ID" value="CAG7725578.1"/>
    <property type="molecule type" value="Genomic_DNA"/>
</dbReference>
<evidence type="ECO:0000313" key="2">
    <source>
        <dbReference type="Proteomes" id="UP000708208"/>
    </source>
</evidence>
<dbReference type="AlphaFoldDB" id="A0A8J2JUK4"/>
<feature type="non-terminal residue" evidence="1">
    <location>
        <position position="1"/>
    </location>
</feature>
<gene>
    <name evidence="1" type="ORF">AFUS01_LOCUS14530</name>
</gene>